<dbReference type="InterPro" id="IPR043129">
    <property type="entry name" value="ATPase_NBD"/>
</dbReference>
<dbReference type="Proteomes" id="UP000037035">
    <property type="component" value="Unassembled WGS sequence"/>
</dbReference>
<evidence type="ECO:0000256" key="2">
    <source>
        <dbReference type="SAM" id="SignalP"/>
    </source>
</evidence>
<name>A0A0L6VTZ3_9BASI</name>
<keyword evidence="4" id="KW-1185">Reference proteome</keyword>
<proteinExistence type="inferred from homology"/>
<dbReference type="OrthoDB" id="74201at2759"/>
<evidence type="ECO:0000256" key="1">
    <source>
        <dbReference type="RuleBase" id="RU000487"/>
    </source>
</evidence>
<dbReference type="AlphaFoldDB" id="A0A0L6VTZ3"/>
<comment type="caution">
    <text evidence="3">The sequence shown here is derived from an EMBL/GenBank/DDBJ whole genome shotgun (WGS) entry which is preliminary data.</text>
</comment>
<organism evidence="3 4">
    <name type="scientific">Puccinia sorghi</name>
    <dbReference type="NCBI Taxonomy" id="27349"/>
    <lineage>
        <taxon>Eukaryota</taxon>
        <taxon>Fungi</taxon>
        <taxon>Dikarya</taxon>
        <taxon>Basidiomycota</taxon>
        <taxon>Pucciniomycotina</taxon>
        <taxon>Pucciniomycetes</taxon>
        <taxon>Pucciniales</taxon>
        <taxon>Pucciniaceae</taxon>
        <taxon>Puccinia</taxon>
    </lineage>
</organism>
<dbReference type="EMBL" id="LAVV01000666">
    <property type="protein sequence ID" value="KNZ64161.1"/>
    <property type="molecule type" value="Genomic_DNA"/>
</dbReference>
<dbReference type="PANTHER" id="PTHR11937">
    <property type="entry name" value="ACTIN"/>
    <property type="match status" value="1"/>
</dbReference>
<dbReference type="Pfam" id="PF00022">
    <property type="entry name" value="Actin"/>
    <property type="match status" value="1"/>
</dbReference>
<dbReference type="SMART" id="SM00268">
    <property type="entry name" value="ACTIN"/>
    <property type="match status" value="1"/>
</dbReference>
<sequence>MAAFRDANLLIVFLSTHAHSIQVGLGVSPEVIQTPSITLPTIAYIKPELAQSNLPRKWSDYSFEPHPDLVSVPLFSTPSPHDPQLSQSRPLVSDWKALDALFRYLLFNRLKLSKPPVAQHILLSIPPNLPNSTRDKFTQLFFENLQAPALFLAESPLLQLLACSCTSGITIDIGARSTLIGVVSDSIVLDHSCHFYPIGEQDCDDYLISLLLNENPELPTQLGWTPANQPETLYHALLAFISNLKADGHIRFEPQLNTLALSAADLRSSGEEEGGITDVAQAIVSGKADKIIGRQTSNNSSQAARRPTQTGKLLAEIHKETDTIIVLNSSNSQPASNPSVPPSPLLDCQPSQAIPLSAGSLSLPREQAGIRVSKTRHQHAEPFFAPTLLRSIGPVFSRFGLEKYAARYTEELTAEDDTLVDSIHRSISKLISSEQRKDVVGHSSRLIPSITQTHTIRSGLGIAISAELQTRNPGLNSLAQAGSNQGEGIFKPLKVPEYFSEFKGKPEYLGFLGGCIVAKLAFNDASSTKLWMSKPDYNKEGPYISRKLFGLQSSS</sequence>
<gene>
    <name evidence="3" type="ORF">VP01_105g10</name>
</gene>
<dbReference type="VEuPathDB" id="FungiDB:VP01_105g10"/>
<feature type="signal peptide" evidence="2">
    <location>
        <begin position="1"/>
        <end position="18"/>
    </location>
</feature>
<feature type="chain" id="PRO_5005568773" evidence="2">
    <location>
        <begin position="19"/>
        <end position="555"/>
    </location>
</feature>
<dbReference type="InterPro" id="IPR004000">
    <property type="entry name" value="Actin"/>
</dbReference>
<protein>
    <submittedName>
        <fullName evidence="3">Uncharacterized protein</fullName>
    </submittedName>
</protein>
<dbReference type="STRING" id="27349.A0A0L6VTZ3"/>
<accession>A0A0L6VTZ3</accession>
<evidence type="ECO:0000313" key="4">
    <source>
        <dbReference type="Proteomes" id="UP000037035"/>
    </source>
</evidence>
<dbReference type="SUPFAM" id="SSF53067">
    <property type="entry name" value="Actin-like ATPase domain"/>
    <property type="match status" value="2"/>
</dbReference>
<dbReference type="Gene3D" id="3.30.420.40">
    <property type="match status" value="3"/>
</dbReference>
<comment type="similarity">
    <text evidence="1">Belongs to the actin family.</text>
</comment>
<evidence type="ECO:0000313" key="3">
    <source>
        <dbReference type="EMBL" id="KNZ64161.1"/>
    </source>
</evidence>
<reference evidence="3 4" key="1">
    <citation type="submission" date="2015-08" db="EMBL/GenBank/DDBJ databases">
        <title>Next Generation Sequencing and Analysis of the Genome of Puccinia sorghi L Schw, the Causal Agent of Maize Common Rust.</title>
        <authorList>
            <person name="Rochi L."/>
            <person name="Burguener G."/>
            <person name="Darino M."/>
            <person name="Turjanski A."/>
            <person name="Kreff E."/>
            <person name="Dieguez M.J."/>
            <person name="Sacco F."/>
        </authorList>
    </citation>
    <scope>NUCLEOTIDE SEQUENCE [LARGE SCALE GENOMIC DNA]</scope>
    <source>
        <strain evidence="3 4">RO10H11247</strain>
    </source>
</reference>
<dbReference type="Gene3D" id="3.90.640.10">
    <property type="entry name" value="Actin, Chain A, domain 4"/>
    <property type="match status" value="1"/>
</dbReference>
<keyword evidence="2" id="KW-0732">Signal</keyword>